<protein>
    <submittedName>
        <fullName evidence="1">7922_t:CDS:1</fullName>
    </submittedName>
</protein>
<proteinExistence type="predicted"/>
<comment type="caution">
    <text evidence="1">The sequence shown here is derived from an EMBL/GenBank/DDBJ whole genome shotgun (WGS) entry which is preliminary data.</text>
</comment>
<name>A0ACA9M2T7_9GLOM</name>
<organism evidence="1 2">
    <name type="scientific">Acaulospora colombiana</name>
    <dbReference type="NCBI Taxonomy" id="27376"/>
    <lineage>
        <taxon>Eukaryota</taxon>
        <taxon>Fungi</taxon>
        <taxon>Fungi incertae sedis</taxon>
        <taxon>Mucoromycota</taxon>
        <taxon>Glomeromycotina</taxon>
        <taxon>Glomeromycetes</taxon>
        <taxon>Diversisporales</taxon>
        <taxon>Acaulosporaceae</taxon>
        <taxon>Acaulospora</taxon>
    </lineage>
</organism>
<dbReference type="EMBL" id="CAJVPT010009969">
    <property type="protein sequence ID" value="CAG8566009.1"/>
    <property type="molecule type" value="Genomic_DNA"/>
</dbReference>
<keyword evidence="2" id="KW-1185">Reference proteome</keyword>
<accession>A0ACA9M2T7</accession>
<reference evidence="1" key="1">
    <citation type="submission" date="2021-06" db="EMBL/GenBank/DDBJ databases">
        <authorList>
            <person name="Kallberg Y."/>
            <person name="Tangrot J."/>
            <person name="Rosling A."/>
        </authorList>
    </citation>
    <scope>NUCLEOTIDE SEQUENCE</scope>
    <source>
        <strain evidence="1">CL356</strain>
    </source>
</reference>
<evidence type="ECO:0000313" key="2">
    <source>
        <dbReference type="Proteomes" id="UP000789525"/>
    </source>
</evidence>
<evidence type="ECO:0000313" key="1">
    <source>
        <dbReference type="EMBL" id="CAG8566009.1"/>
    </source>
</evidence>
<sequence length="154" mass="17185">MKRERDDADDEGSSGDEMGPMPISDSQTIKKKRKGELPRSGAGGLFLTRRFPVLPHEKTFLEHLPSADQYFKSFMHRDIVNFVTVTRTEFLITTSIDGHLKLWKKQEVGIEFVKHYHAHLAPIVSVSASADGTTFASIADDGSCKVFDIENFGA</sequence>
<dbReference type="Proteomes" id="UP000789525">
    <property type="component" value="Unassembled WGS sequence"/>
</dbReference>
<gene>
    <name evidence="1" type="ORF">ACOLOM_LOCUS5414</name>
</gene>